<feature type="domain" description="Arrestin C-terminal-like" evidence="2">
    <location>
        <begin position="494"/>
        <end position="787"/>
    </location>
</feature>
<dbReference type="GO" id="GO:0071230">
    <property type="term" value="P:cellular response to amino acid stimulus"/>
    <property type="evidence" value="ECO:0007669"/>
    <property type="project" value="EnsemblFungi"/>
</dbReference>
<keyword evidence="4" id="KW-1185">Reference proteome</keyword>
<feature type="region of interest" description="Disordered" evidence="1">
    <location>
        <begin position="1"/>
        <end position="107"/>
    </location>
</feature>
<dbReference type="InterPro" id="IPR011022">
    <property type="entry name" value="Arrestin_C-like"/>
</dbReference>
<dbReference type="GeneID" id="96903996"/>
<dbReference type="HOGENOM" id="CLU_006239_0_0_1"/>
<dbReference type="OrthoDB" id="2333384at2759"/>
<feature type="compositionally biased region" description="Basic and acidic residues" evidence="1">
    <location>
        <begin position="1"/>
        <end position="12"/>
    </location>
</feature>
<protein>
    <recommendedName>
        <fullName evidence="2">Arrestin C-terminal-like domain-containing protein</fullName>
    </recommendedName>
</protein>
<dbReference type="eggNOG" id="KOG3780">
    <property type="taxonomic scope" value="Eukaryota"/>
</dbReference>
<dbReference type="Proteomes" id="UP000001640">
    <property type="component" value="Chromosome 5"/>
</dbReference>
<feature type="compositionally biased region" description="Low complexity" evidence="1">
    <location>
        <begin position="871"/>
        <end position="880"/>
    </location>
</feature>
<accession>G0VFU8</accession>
<dbReference type="PANTHER" id="PTHR11188">
    <property type="entry name" value="ARRESTIN DOMAIN CONTAINING PROTEIN"/>
    <property type="match status" value="1"/>
</dbReference>
<dbReference type="KEGG" id="ncs:NCAS_0E02970"/>
<organism evidence="3 4">
    <name type="scientific">Naumovozyma castellii</name>
    <name type="common">Yeast</name>
    <name type="synonym">Saccharomyces castellii</name>
    <dbReference type="NCBI Taxonomy" id="27288"/>
    <lineage>
        <taxon>Eukaryota</taxon>
        <taxon>Fungi</taxon>
        <taxon>Dikarya</taxon>
        <taxon>Ascomycota</taxon>
        <taxon>Saccharomycotina</taxon>
        <taxon>Saccharomycetes</taxon>
        <taxon>Saccharomycetales</taxon>
        <taxon>Saccharomycetaceae</taxon>
        <taxon>Naumovozyma</taxon>
    </lineage>
</organism>
<feature type="region of interest" description="Disordered" evidence="1">
    <location>
        <begin position="398"/>
        <end position="432"/>
    </location>
</feature>
<proteinExistence type="predicted"/>
<dbReference type="RefSeq" id="XP_003676724.1">
    <property type="nucleotide sequence ID" value="XM_003676676.1"/>
</dbReference>
<dbReference type="GO" id="GO:0009267">
    <property type="term" value="P:cellular response to starvation"/>
    <property type="evidence" value="ECO:0007669"/>
    <property type="project" value="EnsemblFungi"/>
</dbReference>
<name>G0VFU8_NAUCA</name>
<dbReference type="AlphaFoldDB" id="G0VFU8"/>
<dbReference type="InParanoid" id="G0VFU8"/>
<gene>
    <name evidence="3" type="primary">NCAS0E02970</name>
    <name evidence="3" type="ordered locus">NCAS_0E02970</name>
</gene>
<feature type="compositionally biased region" description="Polar residues" evidence="1">
    <location>
        <begin position="80"/>
        <end position="107"/>
    </location>
</feature>
<feature type="region of interest" description="Disordered" evidence="1">
    <location>
        <begin position="853"/>
        <end position="889"/>
    </location>
</feature>
<sequence>MPFMSRKSDEKPSNSLQSPKKKEPTFTTKRRRSSTIKGTLSSFLGAGHTDTQATTTATKPTETKPTKPKTKPAKPKAGTSSDSRAPKTNKQRQNTSNSNGRRSPTTLNHKEILNDYLVSQGFLNAKQVSHKNNNNDHLQISMATSGDNVFLPTVSSTDDEYLARLNGFQDEEYEEDAEFMDILSQNNDPQPINNNINNNTNNPTDTTTTTNIHATTEDTIPVSTSAYEMDSSMVSYNVAIILSVDKQINISELQVELCSRVKVFWSTGVPPTKTFNEEFYNLGSTSWNLTADNFDLYIPPHVSTNNQVIANNNSPRTTQLFRNDPLDQRMYLDKTKSKQKFLHRIPMETINVLKPGDYVFILPVIFTNHIPETIYLPSARVSYKIRIGALTLDTHEQKSSDLNLATASTSSSSSASSLKITESESAQPSKGIGNSILKKVKNHLHMPSHINKDEQENKNTNNEIFAEVPIKVIRTPPPISISTANKPIYINRVWTDSLAYEISFAQKYVSLNSEVPIKIKLAPMVKNICIKRIKISITEKVTFVSKNYEFEYDQVDPVAKDPYNPYYLDFASKRKKERNLTLLEVRTKEKGGRALREEIVENSYNDNLLAYTTIDAGSDRDGVNMVSLTEPLTLETKLEFPKYEDLDRRSAKVIPPYGVDLYSNVPNSENVSNENHHRPSVISFLSGHSSMKKGSTEEADEPAGVYDPKFHETKFRTNSGTQVKHHTRINKAKRGLYLDSLHFSNIHSKHKLEIMLRISKPDPDNSQKLRHYEVLIDTPIFLVSELCNSGNMELPTYHMATTGSSVSNETRLTPPPTFEEVISVPGSPIGSPIGSPDLEAQYEADISSIRQLSLSRSDSASSQGGQCDTRSSLTLNSSSTAGQLPLGDGNPRFNNLDVLLCSPSPVHRSNTLPNSGKSKNKDTTALFKEGYTLKGKTENDEISRPTSPPAYEEATKNQ</sequence>
<dbReference type="EMBL" id="HE576756">
    <property type="protein sequence ID" value="CCC70367.1"/>
    <property type="molecule type" value="Genomic_DNA"/>
</dbReference>
<reference evidence="3 4" key="1">
    <citation type="journal article" date="2011" name="Proc. Natl. Acad. Sci. U.S.A.">
        <title>Evolutionary erosion of yeast sex chromosomes by mating-type switching accidents.</title>
        <authorList>
            <person name="Gordon J.L."/>
            <person name="Armisen D."/>
            <person name="Proux-Wera E."/>
            <person name="Oheigeartaigh S.S."/>
            <person name="Byrne K.P."/>
            <person name="Wolfe K.H."/>
        </authorList>
    </citation>
    <scope>NUCLEOTIDE SEQUENCE [LARGE SCALE GENOMIC DNA]</scope>
    <source>
        <strain evidence="4">ATCC 76901 / BCRC 22586 / CBS 4309 / NBRC 1992 / NRRL Y-12630</strain>
    </source>
</reference>
<evidence type="ECO:0000313" key="3">
    <source>
        <dbReference type="EMBL" id="CCC70367.1"/>
    </source>
</evidence>
<dbReference type="InterPro" id="IPR014752">
    <property type="entry name" value="Arrestin-like_C"/>
</dbReference>
<feature type="compositionally biased region" description="Polar residues" evidence="1">
    <location>
        <begin position="907"/>
        <end position="917"/>
    </location>
</feature>
<feature type="compositionally biased region" description="Low complexity" evidence="1">
    <location>
        <begin position="400"/>
        <end position="425"/>
    </location>
</feature>
<feature type="region of interest" description="Disordered" evidence="1">
    <location>
        <begin position="907"/>
        <end position="958"/>
    </location>
</feature>
<dbReference type="STRING" id="1064592.G0VFU8"/>
<evidence type="ECO:0000259" key="2">
    <source>
        <dbReference type="SMART" id="SM01017"/>
    </source>
</evidence>
<dbReference type="SMART" id="SM01017">
    <property type="entry name" value="Arrestin_C"/>
    <property type="match status" value="1"/>
</dbReference>
<feature type="compositionally biased region" description="Low complexity" evidence="1">
    <location>
        <begin position="49"/>
        <end position="60"/>
    </location>
</feature>
<dbReference type="GO" id="GO:0030674">
    <property type="term" value="F:protein-macromolecule adaptor activity"/>
    <property type="evidence" value="ECO:0007669"/>
    <property type="project" value="TreeGrafter"/>
</dbReference>
<dbReference type="GO" id="GO:0005829">
    <property type="term" value="C:cytosol"/>
    <property type="evidence" value="ECO:0007669"/>
    <property type="project" value="TreeGrafter"/>
</dbReference>
<dbReference type="OMA" id="NMELPTY"/>
<evidence type="ECO:0000256" key="1">
    <source>
        <dbReference type="SAM" id="MobiDB-lite"/>
    </source>
</evidence>
<dbReference type="FunCoup" id="G0VFU8">
    <property type="interactions" value="91"/>
</dbReference>
<feature type="compositionally biased region" description="Low complexity" evidence="1">
    <location>
        <begin position="853"/>
        <end position="863"/>
    </location>
</feature>
<dbReference type="Gene3D" id="2.60.40.640">
    <property type="match status" value="1"/>
</dbReference>
<evidence type="ECO:0000313" key="4">
    <source>
        <dbReference type="Proteomes" id="UP000001640"/>
    </source>
</evidence>
<reference key="2">
    <citation type="submission" date="2011-08" db="EMBL/GenBank/DDBJ databases">
        <title>Genome sequence of Naumovozyma castellii.</title>
        <authorList>
            <person name="Gordon J.L."/>
            <person name="Armisen D."/>
            <person name="Proux-Wera E."/>
            <person name="OhEigeartaigh S.S."/>
            <person name="Byrne K.P."/>
            <person name="Wolfe K.H."/>
        </authorList>
    </citation>
    <scope>NUCLEOTIDE SEQUENCE</scope>
    <source>
        <strain>Type strain:CBS 4309</strain>
    </source>
</reference>
<dbReference type="InterPro" id="IPR050357">
    <property type="entry name" value="Arrestin_domain-protein"/>
</dbReference>
<dbReference type="PANTHER" id="PTHR11188:SF168">
    <property type="entry name" value="PROTEIN ECM21-RELATED"/>
    <property type="match status" value="1"/>
</dbReference>
<dbReference type="GO" id="GO:0070086">
    <property type="term" value="P:ubiquitin-dependent endocytosis"/>
    <property type="evidence" value="ECO:0007669"/>
    <property type="project" value="EnsemblFungi"/>
</dbReference>
<dbReference type="GO" id="GO:0031625">
    <property type="term" value="F:ubiquitin protein ligase binding"/>
    <property type="evidence" value="ECO:0007669"/>
    <property type="project" value="EnsemblFungi"/>
</dbReference>